<evidence type="ECO:0000259" key="3">
    <source>
        <dbReference type="Pfam" id="PF00501"/>
    </source>
</evidence>
<name>A0A1Z8APS7_9FLAO</name>
<dbReference type="Gene3D" id="3.40.50.12780">
    <property type="entry name" value="N-terminal domain of ligase-like"/>
    <property type="match status" value="1"/>
</dbReference>
<evidence type="ECO:0000313" key="6">
    <source>
        <dbReference type="Proteomes" id="UP000196102"/>
    </source>
</evidence>
<dbReference type="EMBL" id="MAAX01000164">
    <property type="protein sequence ID" value="OUS12188.1"/>
    <property type="molecule type" value="Genomic_DNA"/>
</dbReference>
<evidence type="ECO:0000313" key="5">
    <source>
        <dbReference type="EMBL" id="OUS12188.1"/>
    </source>
</evidence>
<dbReference type="Pfam" id="PF00501">
    <property type="entry name" value="AMP-binding"/>
    <property type="match status" value="1"/>
</dbReference>
<feature type="domain" description="AMP-binding enzyme C-terminal" evidence="4">
    <location>
        <begin position="322"/>
        <end position="395"/>
    </location>
</feature>
<dbReference type="PANTHER" id="PTHR43201:SF5">
    <property type="entry name" value="MEDIUM-CHAIN ACYL-COA LIGASE ACSF2, MITOCHONDRIAL"/>
    <property type="match status" value="1"/>
</dbReference>
<dbReference type="GO" id="GO:0031956">
    <property type="term" value="F:medium-chain fatty acid-CoA ligase activity"/>
    <property type="evidence" value="ECO:0007669"/>
    <property type="project" value="TreeGrafter"/>
</dbReference>
<protein>
    <submittedName>
        <fullName evidence="5">Uncharacterized protein</fullName>
    </submittedName>
</protein>
<dbReference type="PANTHER" id="PTHR43201">
    <property type="entry name" value="ACYL-COA SYNTHETASE"/>
    <property type="match status" value="1"/>
</dbReference>
<dbReference type="InterPro" id="IPR045851">
    <property type="entry name" value="AMP-bd_C_sf"/>
</dbReference>
<proteinExistence type="inferred from homology"/>
<dbReference type="CDD" id="cd04433">
    <property type="entry name" value="AFD_class_I"/>
    <property type="match status" value="1"/>
</dbReference>
<accession>A0A1Z8APS7</accession>
<organism evidence="5 6">
    <name type="scientific">Nonlabens dokdonensis</name>
    <dbReference type="NCBI Taxonomy" id="328515"/>
    <lineage>
        <taxon>Bacteria</taxon>
        <taxon>Pseudomonadati</taxon>
        <taxon>Bacteroidota</taxon>
        <taxon>Flavobacteriia</taxon>
        <taxon>Flavobacteriales</taxon>
        <taxon>Flavobacteriaceae</taxon>
        <taxon>Nonlabens</taxon>
    </lineage>
</organism>
<feature type="domain" description="AMP-dependent synthetase/ligase" evidence="3">
    <location>
        <begin position="70"/>
        <end position="244"/>
    </location>
</feature>
<keyword evidence="2" id="KW-0436">Ligase</keyword>
<evidence type="ECO:0000256" key="1">
    <source>
        <dbReference type="ARBA" id="ARBA00006432"/>
    </source>
</evidence>
<comment type="caution">
    <text evidence="5">The sequence shown here is derived from an EMBL/GenBank/DDBJ whole genome shotgun (WGS) entry which is preliminary data.</text>
</comment>
<gene>
    <name evidence="5" type="ORF">A9Q93_10485</name>
</gene>
<dbReference type="AlphaFoldDB" id="A0A1Z8APS7"/>
<dbReference type="InterPro" id="IPR025110">
    <property type="entry name" value="AMP-bd_C"/>
</dbReference>
<dbReference type="SUPFAM" id="SSF56801">
    <property type="entry name" value="Acetyl-CoA synthetase-like"/>
    <property type="match status" value="1"/>
</dbReference>
<reference evidence="6" key="1">
    <citation type="journal article" date="2017" name="Proc. Natl. Acad. Sci. U.S.A.">
        <title>Simulation of Deepwater Horizon oil plume reveals substrate specialization within a complex community of hydrocarbon-degraders.</title>
        <authorList>
            <person name="Hu P."/>
            <person name="Dubinsky E.A."/>
            <person name="Probst A.J."/>
            <person name="Wang J."/>
            <person name="Sieber C.M.K."/>
            <person name="Tom L.M."/>
            <person name="Gardinali P."/>
            <person name="Banfield J.F."/>
            <person name="Atlas R.M."/>
            <person name="Andersen G.L."/>
        </authorList>
    </citation>
    <scope>NUCLEOTIDE SEQUENCE [LARGE SCALE GENOMIC DNA]</scope>
</reference>
<dbReference type="Gene3D" id="3.30.300.30">
    <property type="match status" value="1"/>
</dbReference>
<dbReference type="Pfam" id="PF13193">
    <property type="entry name" value="AMP-binding_C"/>
    <property type="match status" value="1"/>
</dbReference>
<evidence type="ECO:0000259" key="4">
    <source>
        <dbReference type="Pfam" id="PF13193"/>
    </source>
</evidence>
<dbReference type="InterPro" id="IPR000873">
    <property type="entry name" value="AMP-dep_synth/lig_dom"/>
</dbReference>
<dbReference type="RefSeq" id="WP_303687386.1">
    <property type="nucleotide sequence ID" value="NZ_CAJXYO010000011.1"/>
</dbReference>
<sequence length="399" mass="44697">MASNQKKFYDDSSGVTLNYDELLSQVSNQGIVKTAYAFNNSLDFLVNFIKAVVHEIDLTLIDPLNPSASLNEEVNFKSIKLSSLEEFREKINSSKVKITIFTSGTTGQPKKVVHSMSTLLREVRVSEKHSDVIWGFAYNPTHMAGLQVLLQAVCNFNPLIDVFGKGKKDITNILRSQSVTHISATPTFYRLLLPVHDPLMKIRSVSLGGEKSDEKLHANIKNAFPNARVFNIYASTEAGTIFSSHGSDFKIKPYLQSKIKVENNELFLHKTLTGDYGKTDEEWYNTGDVIEWIDENNGVFKFVSRKNEMINVGGNKVNPHDVEEKILDIDGIGSCFVYGKPNALLGNMICADVVLTNDQINEVDIKKNLRGSLEAYEIPRKIKIVTSLETTRTGKLKRN</sequence>
<dbReference type="InterPro" id="IPR042099">
    <property type="entry name" value="ANL_N_sf"/>
</dbReference>
<dbReference type="Proteomes" id="UP000196102">
    <property type="component" value="Unassembled WGS sequence"/>
</dbReference>
<evidence type="ECO:0000256" key="2">
    <source>
        <dbReference type="ARBA" id="ARBA00022598"/>
    </source>
</evidence>
<dbReference type="GO" id="GO:0006631">
    <property type="term" value="P:fatty acid metabolic process"/>
    <property type="evidence" value="ECO:0007669"/>
    <property type="project" value="TreeGrafter"/>
</dbReference>
<comment type="similarity">
    <text evidence="1">Belongs to the ATP-dependent AMP-binding enzyme family.</text>
</comment>